<keyword evidence="5 6" id="KW-0046">Antibiotic resistance</keyword>
<dbReference type="PRINTS" id="PR00118">
    <property type="entry name" value="BLACTAMASEA"/>
</dbReference>
<evidence type="ECO:0000256" key="4">
    <source>
        <dbReference type="ARBA" id="ARBA00022801"/>
    </source>
</evidence>
<protein>
    <recommendedName>
        <fullName evidence="3 6">Beta-lactamase</fullName>
        <ecNumber evidence="3 6">3.5.2.6</ecNumber>
    </recommendedName>
</protein>
<comment type="similarity">
    <text evidence="2 6">Belongs to the class-A beta-lactamase family.</text>
</comment>
<dbReference type="NCBIfam" id="NF033103">
    <property type="entry name" value="bla_class_A"/>
    <property type="match status" value="1"/>
</dbReference>
<dbReference type="EMBL" id="BSDD01000004">
    <property type="protein sequence ID" value="GLH70709.1"/>
    <property type="molecule type" value="Genomic_DNA"/>
</dbReference>
<proteinExistence type="inferred from homology"/>
<dbReference type="EC" id="3.5.2.6" evidence="3 6"/>
<evidence type="ECO:0000259" key="9">
    <source>
        <dbReference type="Pfam" id="PF13354"/>
    </source>
</evidence>
<keyword evidence="4 6" id="KW-0378">Hydrolase</keyword>
<evidence type="ECO:0000256" key="7">
    <source>
        <dbReference type="SAM" id="MobiDB-lite"/>
    </source>
</evidence>
<reference evidence="10 11" key="1">
    <citation type="journal article" date="2023" name="Antonie Van Leeuwenhoek">
        <title>Mesoterricola silvestris gen. nov., sp. nov., Mesoterricola sediminis sp. nov., Geothrix oryzae sp. nov., Geothrix edaphica sp. nov., Geothrix rubra sp. nov., and Geothrix limicola sp. nov., six novel members of Acidobacteriota isolated from soils.</title>
        <authorList>
            <person name="Itoh H."/>
            <person name="Sugisawa Y."/>
            <person name="Mise K."/>
            <person name="Xu Z."/>
            <person name="Kuniyasu M."/>
            <person name="Ushijima N."/>
            <person name="Kawano K."/>
            <person name="Kobayashi E."/>
            <person name="Shiratori Y."/>
            <person name="Masuda Y."/>
            <person name="Senoo K."/>
        </authorList>
    </citation>
    <scope>NUCLEOTIDE SEQUENCE [LARGE SCALE GENOMIC DNA]</scope>
    <source>
        <strain evidence="10 11">Red803</strain>
    </source>
</reference>
<dbReference type="SUPFAM" id="SSF56601">
    <property type="entry name" value="beta-lactamase/transpeptidase-like"/>
    <property type="match status" value="1"/>
</dbReference>
<gene>
    <name evidence="10" type="ORF">GETHPA_22420</name>
</gene>
<accession>A0ABQ5Q9J6</accession>
<dbReference type="InterPro" id="IPR000871">
    <property type="entry name" value="Beta-lactam_class-A"/>
</dbReference>
<comment type="catalytic activity">
    <reaction evidence="1 6">
        <text>a beta-lactam + H2O = a substituted beta-amino acid</text>
        <dbReference type="Rhea" id="RHEA:20401"/>
        <dbReference type="ChEBI" id="CHEBI:15377"/>
        <dbReference type="ChEBI" id="CHEBI:35627"/>
        <dbReference type="ChEBI" id="CHEBI:140347"/>
        <dbReference type="EC" id="3.5.2.6"/>
    </reaction>
</comment>
<evidence type="ECO:0000256" key="8">
    <source>
        <dbReference type="SAM" id="SignalP"/>
    </source>
</evidence>
<evidence type="ECO:0000256" key="2">
    <source>
        <dbReference type="ARBA" id="ARBA00009009"/>
    </source>
</evidence>
<evidence type="ECO:0000256" key="5">
    <source>
        <dbReference type="ARBA" id="ARBA00023251"/>
    </source>
</evidence>
<dbReference type="Gene3D" id="3.40.710.10">
    <property type="entry name" value="DD-peptidase/beta-lactamase superfamily"/>
    <property type="match status" value="1"/>
</dbReference>
<evidence type="ECO:0000313" key="11">
    <source>
        <dbReference type="Proteomes" id="UP001165089"/>
    </source>
</evidence>
<dbReference type="InterPro" id="IPR045155">
    <property type="entry name" value="Beta-lactam_cat"/>
</dbReference>
<evidence type="ECO:0000256" key="6">
    <source>
        <dbReference type="RuleBase" id="RU361140"/>
    </source>
</evidence>
<comment type="caution">
    <text evidence="10">The sequence shown here is derived from an EMBL/GenBank/DDBJ whole genome shotgun (WGS) entry which is preliminary data.</text>
</comment>
<dbReference type="InterPro" id="IPR012338">
    <property type="entry name" value="Beta-lactam/transpept-like"/>
</dbReference>
<dbReference type="PANTHER" id="PTHR35333">
    <property type="entry name" value="BETA-LACTAMASE"/>
    <property type="match status" value="1"/>
</dbReference>
<dbReference type="PROSITE" id="PS00146">
    <property type="entry name" value="BETA_LACTAMASE_A"/>
    <property type="match status" value="1"/>
</dbReference>
<evidence type="ECO:0000313" key="10">
    <source>
        <dbReference type="EMBL" id="GLH70709.1"/>
    </source>
</evidence>
<dbReference type="InterPro" id="IPR023650">
    <property type="entry name" value="Beta-lactam_class-A_AS"/>
</dbReference>
<organism evidence="10 11">
    <name type="scientific">Geothrix rubra</name>
    <dbReference type="NCBI Taxonomy" id="2927977"/>
    <lineage>
        <taxon>Bacteria</taxon>
        <taxon>Pseudomonadati</taxon>
        <taxon>Acidobacteriota</taxon>
        <taxon>Holophagae</taxon>
        <taxon>Holophagales</taxon>
        <taxon>Holophagaceae</taxon>
        <taxon>Geothrix</taxon>
    </lineage>
</organism>
<keyword evidence="11" id="KW-1185">Reference proteome</keyword>
<evidence type="ECO:0000256" key="3">
    <source>
        <dbReference type="ARBA" id="ARBA00012865"/>
    </source>
</evidence>
<keyword evidence="8" id="KW-0732">Signal</keyword>
<dbReference type="PANTHER" id="PTHR35333:SF3">
    <property type="entry name" value="BETA-LACTAMASE-TYPE TRANSPEPTIDASE FOLD CONTAINING PROTEIN"/>
    <property type="match status" value="1"/>
</dbReference>
<evidence type="ECO:0000256" key="1">
    <source>
        <dbReference type="ARBA" id="ARBA00001526"/>
    </source>
</evidence>
<sequence>MVPLARCLAAVLLILPLRAAAPGPDRSSGSEARLAALEARIGGRLGVAALDTGSGRRLARRAGERFPMCSTFKILLAGAVLARVDRGETRLARRIPFGKADLLPYAPVAQARVGEGGMTVGDLCAAAVEVSDNTAANLLLGTFGGPPAVTAFARSLGDPSTRLDRTEPTLNEGIPGDPRDTTTPEAMVISLRSMLLGSALKPGSRHRLEDWMVACTTGRTRLRAGVPGTWIVGDKTGTGPRGSTNDVAILRPPGRPPILVAAYLTQTDASDEAIDAVLADVGRIVAEAFREGK</sequence>
<feature type="domain" description="Beta-lactamase class A catalytic" evidence="9">
    <location>
        <begin position="46"/>
        <end position="262"/>
    </location>
</feature>
<dbReference type="Pfam" id="PF13354">
    <property type="entry name" value="Beta-lactamase2"/>
    <property type="match status" value="1"/>
</dbReference>
<feature type="region of interest" description="Disordered" evidence="7">
    <location>
        <begin position="158"/>
        <end position="182"/>
    </location>
</feature>
<name>A0ABQ5Q9J6_9BACT</name>
<feature type="chain" id="PRO_5047047489" description="Beta-lactamase" evidence="8">
    <location>
        <begin position="20"/>
        <end position="293"/>
    </location>
</feature>
<dbReference type="RefSeq" id="WP_285726198.1">
    <property type="nucleotide sequence ID" value="NZ_BSDD01000004.1"/>
</dbReference>
<feature type="signal peptide" evidence="8">
    <location>
        <begin position="1"/>
        <end position="19"/>
    </location>
</feature>
<dbReference type="Proteomes" id="UP001165089">
    <property type="component" value="Unassembled WGS sequence"/>
</dbReference>